<dbReference type="Gene3D" id="1.10.340.50">
    <property type="match status" value="1"/>
</dbReference>
<reference evidence="1 2" key="1">
    <citation type="submission" date="2023-03" db="EMBL/GenBank/DDBJ databases">
        <title>Strain FZY0004 represents a novel species in the genus Thalassospira isolated from seawater.</title>
        <authorList>
            <person name="Fu Z.-Y."/>
        </authorList>
    </citation>
    <scope>NUCLEOTIDE SEQUENCE [LARGE SCALE GENOMIC DNA]</scope>
    <source>
        <strain evidence="1 2">FZY0004</strain>
    </source>
</reference>
<dbReference type="EMBL" id="JARSBO010000013">
    <property type="protein sequence ID" value="MDG4721461.1"/>
    <property type="molecule type" value="Genomic_DNA"/>
</dbReference>
<accession>A0ABT6GHD8</accession>
<keyword evidence="2" id="KW-1185">Reference proteome</keyword>
<dbReference type="Pfam" id="PF03090">
    <property type="entry name" value="Replicase"/>
    <property type="match status" value="1"/>
</dbReference>
<evidence type="ECO:0000313" key="2">
    <source>
        <dbReference type="Proteomes" id="UP001529180"/>
    </source>
</evidence>
<protein>
    <submittedName>
        <fullName evidence="1">Replication initiation protein</fullName>
    </submittedName>
</protein>
<organism evidence="1 2">
    <name type="scientific">Thalassospira aquimaris</name>
    <dbReference type="NCBI Taxonomy" id="3037796"/>
    <lineage>
        <taxon>Bacteria</taxon>
        <taxon>Pseudomonadati</taxon>
        <taxon>Pseudomonadota</taxon>
        <taxon>Alphaproteobacteria</taxon>
        <taxon>Rhodospirillales</taxon>
        <taxon>Thalassospiraceae</taxon>
        <taxon>Thalassospira</taxon>
    </lineage>
</organism>
<name>A0ABT6GHD8_9PROT</name>
<dbReference type="RefSeq" id="WP_278007004.1">
    <property type="nucleotide sequence ID" value="NZ_JARSBO010000013.1"/>
</dbReference>
<sequence>MTNLKFKEYLNTKYQLVSDNIKSTSKNKASWLEYTGYAEHRKYVSLNPGNHKVVRFLTIDCDHPNYDEFPGSFPKPLCTVIDRDSHRHHHVFELKTPVLTDINAKWKPKRLLATVERGFIYQLGGDTKFTNTLSKNPWNKEAWSTIWYPDFKPLELKECLTWYEEEKIKKSANDNEEFAVSGHGRHVDLFDYVRHLAYRNYFGAWNSDDSIVYSTAYQFNATFYEPLPDCDVRSTCKSIIKFMNERYTGSNSEPYARKTPTVSDKLEILKSAIRDVQSQGELYNATHLAEMTGFPRQTVSRLLKKI</sequence>
<dbReference type="Proteomes" id="UP001529180">
    <property type="component" value="Unassembled WGS sequence"/>
</dbReference>
<comment type="caution">
    <text evidence="1">The sequence shown here is derived from an EMBL/GenBank/DDBJ whole genome shotgun (WGS) entry which is preliminary data.</text>
</comment>
<gene>
    <name evidence="1" type="ORF">P7680_20815</name>
</gene>
<proteinExistence type="predicted"/>
<evidence type="ECO:0000313" key="1">
    <source>
        <dbReference type="EMBL" id="MDG4721461.1"/>
    </source>
</evidence>
<dbReference type="InterPro" id="IPR004322">
    <property type="entry name" value="Plasmid_replicase_bac"/>
</dbReference>